<accession>A0A6A6I343</accession>
<feature type="transmembrane region" description="Helical" evidence="1">
    <location>
        <begin position="132"/>
        <end position="152"/>
    </location>
</feature>
<dbReference type="OrthoDB" id="5416037at2759"/>
<evidence type="ECO:0000256" key="1">
    <source>
        <dbReference type="SAM" id="Phobius"/>
    </source>
</evidence>
<reference evidence="3" key="1">
    <citation type="journal article" date="2020" name="Stud. Mycol.">
        <title>101 Dothideomycetes genomes: a test case for predicting lifestyles and emergence of pathogens.</title>
        <authorList>
            <person name="Haridas S."/>
            <person name="Albert R."/>
            <person name="Binder M."/>
            <person name="Bloem J."/>
            <person name="Labutti K."/>
            <person name="Salamov A."/>
            <person name="Andreopoulos B."/>
            <person name="Baker S."/>
            <person name="Barry K."/>
            <person name="Bills G."/>
            <person name="Bluhm B."/>
            <person name="Cannon C."/>
            <person name="Castanera R."/>
            <person name="Culley D."/>
            <person name="Daum C."/>
            <person name="Ezra D."/>
            <person name="Gonzalez J."/>
            <person name="Henrissat B."/>
            <person name="Kuo A."/>
            <person name="Liang C."/>
            <person name="Lipzen A."/>
            <person name="Lutzoni F."/>
            <person name="Magnuson J."/>
            <person name="Mondo S."/>
            <person name="Nolan M."/>
            <person name="Ohm R."/>
            <person name="Pangilinan J."/>
            <person name="Park H.-J."/>
            <person name="Ramirez L."/>
            <person name="Alfaro M."/>
            <person name="Sun H."/>
            <person name="Tritt A."/>
            <person name="Yoshinaga Y."/>
            <person name="Zwiers L.-H."/>
            <person name="Turgeon B."/>
            <person name="Goodwin S."/>
            <person name="Spatafora J."/>
            <person name="Crous P."/>
            <person name="Grigoriev I."/>
        </authorList>
    </citation>
    <scope>NUCLEOTIDE SEQUENCE</scope>
    <source>
        <strain evidence="3">CBS 122368</strain>
    </source>
</reference>
<keyword evidence="1" id="KW-0472">Membrane</keyword>
<proteinExistence type="predicted"/>
<keyword evidence="4" id="KW-1185">Reference proteome</keyword>
<dbReference type="Pfam" id="PF20237">
    <property type="entry name" value="DUF6594"/>
    <property type="match status" value="1"/>
</dbReference>
<feature type="transmembrane region" description="Helical" evidence="1">
    <location>
        <begin position="105"/>
        <end position="125"/>
    </location>
</feature>
<dbReference type="Proteomes" id="UP000800094">
    <property type="component" value="Unassembled WGS sequence"/>
</dbReference>
<sequence>MLDELLRAHSDLRTRPRAPKRNVAHVGNWFCNNDGAIMEEERRSISHKEDLISIAYAQKPTMRQFLESHIIFRLCWFWRKKPPPEMRECYKETRFYSSDERIDCYTTIAIFVTGLLMLIAPLWTMNVISRPYLKLGVITIFIVMFLSIVYYGTAAKPFETLAAIAAYSAVLIVFLQLRTSSS</sequence>
<keyword evidence="1" id="KW-1133">Transmembrane helix</keyword>
<feature type="domain" description="DUF6594" evidence="2">
    <location>
        <begin position="3"/>
        <end position="171"/>
    </location>
</feature>
<evidence type="ECO:0000313" key="4">
    <source>
        <dbReference type="Proteomes" id="UP000800094"/>
    </source>
</evidence>
<evidence type="ECO:0000259" key="2">
    <source>
        <dbReference type="Pfam" id="PF20237"/>
    </source>
</evidence>
<dbReference type="RefSeq" id="XP_033679004.1">
    <property type="nucleotide sequence ID" value="XM_033833939.1"/>
</dbReference>
<evidence type="ECO:0000313" key="3">
    <source>
        <dbReference type="EMBL" id="KAF2244000.1"/>
    </source>
</evidence>
<name>A0A6A6I343_9PLEO</name>
<dbReference type="EMBL" id="ML987204">
    <property type="protein sequence ID" value="KAF2244000.1"/>
    <property type="molecule type" value="Genomic_DNA"/>
</dbReference>
<feature type="transmembrane region" description="Helical" evidence="1">
    <location>
        <begin position="158"/>
        <end position="177"/>
    </location>
</feature>
<keyword evidence="1" id="KW-0812">Transmembrane</keyword>
<organism evidence="3 4">
    <name type="scientific">Trematosphaeria pertusa</name>
    <dbReference type="NCBI Taxonomy" id="390896"/>
    <lineage>
        <taxon>Eukaryota</taxon>
        <taxon>Fungi</taxon>
        <taxon>Dikarya</taxon>
        <taxon>Ascomycota</taxon>
        <taxon>Pezizomycotina</taxon>
        <taxon>Dothideomycetes</taxon>
        <taxon>Pleosporomycetidae</taxon>
        <taxon>Pleosporales</taxon>
        <taxon>Massarineae</taxon>
        <taxon>Trematosphaeriaceae</taxon>
        <taxon>Trematosphaeria</taxon>
    </lineage>
</organism>
<dbReference type="PANTHER" id="PTHR34502:SF4">
    <property type="entry name" value="DUF6594 DOMAIN-CONTAINING PROTEIN"/>
    <property type="match status" value="1"/>
</dbReference>
<dbReference type="AlphaFoldDB" id="A0A6A6I343"/>
<dbReference type="GeneID" id="54587269"/>
<dbReference type="PANTHER" id="PTHR34502">
    <property type="entry name" value="DUF6594 DOMAIN-CONTAINING PROTEIN-RELATED"/>
    <property type="match status" value="1"/>
</dbReference>
<dbReference type="InterPro" id="IPR046529">
    <property type="entry name" value="DUF6594"/>
</dbReference>
<protein>
    <recommendedName>
        <fullName evidence="2">DUF6594 domain-containing protein</fullName>
    </recommendedName>
</protein>
<gene>
    <name evidence="3" type="ORF">BU26DRAFT_569885</name>
</gene>